<dbReference type="InterPro" id="IPR036890">
    <property type="entry name" value="HATPase_C_sf"/>
</dbReference>
<evidence type="ECO:0000259" key="15">
    <source>
        <dbReference type="PROSITE" id="PS50109"/>
    </source>
</evidence>
<feature type="modified residue" description="4-aspartylphosphate" evidence="12">
    <location>
        <position position="1150"/>
    </location>
</feature>
<dbReference type="InterPro" id="IPR011123">
    <property type="entry name" value="Y_Y_Y"/>
</dbReference>
<dbReference type="InterPro" id="IPR004358">
    <property type="entry name" value="Sig_transdc_His_kin-like_C"/>
</dbReference>
<keyword evidence="9" id="KW-0805">Transcription regulation</keyword>
<dbReference type="Pfam" id="PF00072">
    <property type="entry name" value="Response_reg"/>
    <property type="match status" value="1"/>
</dbReference>
<dbReference type="SMART" id="SM00387">
    <property type="entry name" value="HATPase_c"/>
    <property type="match status" value="1"/>
</dbReference>
<keyword evidence="7" id="KW-0067">ATP-binding</keyword>
<dbReference type="SMART" id="SM00448">
    <property type="entry name" value="REC"/>
    <property type="match status" value="1"/>
</dbReference>
<proteinExistence type="predicted"/>
<dbReference type="Proteomes" id="UP000260644">
    <property type="component" value="Unassembled WGS sequence"/>
</dbReference>
<feature type="domain" description="HTH araC/xylS-type" evidence="14">
    <location>
        <begin position="1249"/>
        <end position="1348"/>
    </location>
</feature>
<dbReference type="EC" id="2.7.13.3" evidence="2"/>
<dbReference type="InterPro" id="IPR009057">
    <property type="entry name" value="Homeodomain-like_sf"/>
</dbReference>
<dbReference type="GO" id="GO:0000155">
    <property type="term" value="F:phosphorelay sensor kinase activity"/>
    <property type="evidence" value="ECO:0007669"/>
    <property type="project" value="InterPro"/>
</dbReference>
<dbReference type="InterPro" id="IPR011006">
    <property type="entry name" value="CheY-like_superfamily"/>
</dbReference>
<keyword evidence="11" id="KW-0804">Transcription</keyword>
<dbReference type="OrthoDB" id="1489484at2"/>
<evidence type="ECO:0000256" key="8">
    <source>
        <dbReference type="ARBA" id="ARBA00023012"/>
    </source>
</evidence>
<keyword evidence="4" id="KW-0808">Transferase</keyword>
<dbReference type="SMART" id="SM00388">
    <property type="entry name" value="HisKA"/>
    <property type="match status" value="1"/>
</dbReference>
<evidence type="ECO:0000256" key="5">
    <source>
        <dbReference type="ARBA" id="ARBA00022741"/>
    </source>
</evidence>
<dbReference type="CDD" id="cd00146">
    <property type="entry name" value="PKD"/>
    <property type="match status" value="1"/>
</dbReference>
<dbReference type="RefSeq" id="WP_116977423.1">
    <property type="nucleotide sequence ID" value="NZ_QPMM01000010.1"/>
</dbReference>
<dbReference type="PRINTS" id="PR00344">
    <property type="entry name" value="BCTRLSENSOR"/>
</dbReference>
<dbReference type="InterPro" id="IPR003594">
    <property type="entry name" value="HATPase_dom"/>
</dbReference>
<evidence type="ECO:0000256" key="9">
    <source>
        <dbReference type="ARBA" id="ARBA00023015"/>
    </source>
</evidence>
<dbReference type="FunFam" id="3.30.565.10:FF:000037">
    <property type="entry name" value="Hybrid sensor histidine kinase/response regulator"/>
    <property type="match status" value="1"/>
</dbReference>
<gene>
    <name evidence="17" type="ORF">DVR12_19295</name>
</gene>
<feature type="domain" description="Histidine kinase" evidence="15">
    <location>
        <begin position="863"/>
        <end position="1080"/>
    </location>
</feature>
<dbReference type="InterPro" id="IPR005467">
    <property type="entry name" value="His_kinase_dom"/>
</dbReference>
<dbReference type="PROSITE" id="PS50109">
    <property type="entry name" value="HIS_KIN"/>
    <property type="match status" value="1"/>
</dbReference>
<dbReference type="Gene3D" id="1.10.287.130">
    <property type="match status" value="1"/>
</dbReference>
<dbReference type="GO" id="GO:0005524">
    <property type="term" value="F:ATP binding"/>
    <property type="evidence" value="ECO:0007669"/>
    <property type="project" value="UniProtKB-KW"/>
</dbReference>
<dbReference type="Gene3D" id="2.60.40.10">
    <property type="entry name" value="Immunoglobulins"/>
    <property type="match status" value="1"/>
</dbReference>
<dbReference type="PROSITE" id="PS01124">
    <property type="entry name" value="HTH_ARAC_FAMILY_2"/>
    <property type="match status" value="1"/>
</dbReference>
<dbReference type="InterPro" id="IPR018060">
    <property type="entry name" value="HTH_AraC"/>
</dbReference>
<dbReference type="FunFam" id="1.10.287.130:FF:000045">
    <property type="entry name" value="Two-component system sensor histidine kinase/response regulator"/>
    <property type="match status" value="1"/>
</dbReference>
<evidence type="ECO:0000256" key="7">
    <source>
        <dbReference type="ARBA" id="ARBA00022840"/>
    </source>
</evidence>
<sequence length="1352" mass="153778">MPFKCRVGLFLLILLLPIILVAQPRTYNFSRLDTDNGLSHNQVYTIYRDNTGFVWFGGAAGLNRFDGHNCKIFTNIPSDTTSLEDSFITDLFPFPGNKMWVGSKSLDAVAIYNPLTEQFDRHYTRYLKTMGLPAKRAICILLDRQKNYWFLFEKEGLFRFNPASRQVQSFKAPESSFTSMCEDVKGNIWLVLKNGKLLQLDGRVLTPLQENNKLQELFKGKAYDYRLYADKGGNIWAYTFSDPVGLLKINPHTNETIYYHSNSPYPLNNNLIKGIVEDKYGDIWVGTDHGGINVIDALQPAHISYVLNREDDKKSLSYNSIETLYKDNQGIIWIGAGKKGVNYIDQQITQFELYCHEPDNKTSLPDNDINCFAEDAKGNVWIGTNGGGLIYFDTKTRKFTQYLNNPSDPYSLSNNVIVSLCVDHSGKVWVGTFLGGLNVFDGKQFTVFRHDSSDPYSLSDDRVWHLMEDRNNVIWVGTLLGGVNRYDHQTNRFYKYAVESPQPLALHSNYIPSMLEDSKGNLWIGTSEGVEVLNPERTAFTHYNHSNDPNSLTHSHIRDLVEDQNGLVWVATRVGLNVWNPRTKKFKRFTTEDGLPDNTILSLLIDKHNNAWMTTSKGLCQLLIKRKDGDVVALEVRNFNNSNNIQGKIFNESAAMLSKSGLIYEGGANGFNIINPDKVDASEGSVPLVFTNIDIFNNEINVGQLLNRNVVLTEAIPFTSEIKLRHNENIFSIEFAALDFSGNNLYAYKLEGLNTQWSYTTSANRKVTYTNLAPGTYYFKVKATNGDGIWGNNEKTLKVVITPVFWKTPLAFIIYAVAILALLYLARSYIIEKERMRFAVVQERTERERVLAMDTVKTKLFTNVSHEFRTPLNLILGPLDKMLQTISDPAQQKQLQLIHRNGKRLLNLVNQLLDFRKMEVQEFKLQPTEGEVVHCIQDICNSFSDVAERQKISLLTHLPQKSLRAFFDWDKLEKILFNLLSNAFKYTSAGGSITVNVVETGGDTISISVADTGMGIPKDKQERIFERFFQQDVPANIMHPGTGIGLAITKEFVKLHNGTITVESEPEKGATFTIVLPLIQPEAEEIKAENKAKESRSQNRPVILLVEDNDDFRFYLKDNLKQDYEVIECANGQEAWEDLDKWKPDLVVSDVMMPFMDGIELTRRIKTHPTLSSVPIILLTAVGDEEMQLESYKLGVSDYMTKPFTYEILASRMKNLIALAKVNGKKQKTHLDLQPSEVAITPVDEQFLQQVLSVLEKNIANAEFTVEELSKELYMHRAGMYRKLLSLTGRSPQEFIRDIRLKRGKQLLERSQLTIAEVAYEVGFNNPKKFSMYFKETFGITPSQFQKQAARV</sequence>
<keyword evidence="10" id="KW-0238">DNA-binding</keyword>
<protein>
    <recommendedName>
        <fullName evidence="2">histidine kinase</fullName>
        <ecNumber evidence="2">2.7.13.3</ecNumber>
    </recommendedName>
</protein>
<dbReference type="CDD" id="cd16922">
    <property type="entry name" value="HATPase_EvgS-ArcB-TorS-like"/>
    <property type="match status" value="1"/>
</dbReference>
<dbReference type="Pfam" id="PF07495">
    <property type="entry name" value="Y_Y_Y"/>
    <property type="match status" value="1"/>
</dbReference>
<dbReference type="GO" id="GO:0003700">
    <property type="term" value="F:DNA-binding transcription factor activity"/>
    <property type="evidence" value="ECO:0007669"/>
    <property type="project" value="InterPro"/>
</dbReference>
<accession>A0A3E1Y6Y9</accession>
<evidence type="ECO:0000256" key="11">
    <source>
        <dbReference type="ARBA" id="ARBA00023163"/>
    </source>
</evidence>
<evidence type="ECO:0000259" key="14">
    <source>
        <dbReference type="PROSITE" id="PS01124"/>
    </source>
</evidence>
<evidence type="ECO:0000256" key="2">
    <source>
        <dbReference type="ARBA" id="ARBA00012438"/>
    </source>
</evidence>
<evidence type="ECO:0000259" key="16">
    <source>
        <dbReference type="PROSITE" id="PS50110"/>
    </source>
</evidence>
<evidence type="ECO:0000313" key="18">
    <source>
        <dbReference type="Proteomes" id="UP000260644"/>
    </source>
</evidence>
<reference evidence="17 18" key="1">
    <citation type="submission" date="2018-07" db="EMBL/GenBank/DDBJ databases">
        <title>Chitinophaga K2CV101002-2 sp. nov., isolated from a monsoon evergreen broad-leaved forest soil.</title>
        <authorList>
            <person name="Lv Y."/>
        </authorList>
    </citation>
    <scope>NUCLEOTIDE SEQUENCE [LARGE SCALE GENOMIC DNA]</scope>
    <source>
        <strain evidence="17 18">GDMCC 1.1288</strain>
    </source>
</reference>
<evidence type="ECO:0000256" key="4">
    <source>
        <dbReference type="ARBA" id="ARBA00022679"/>
    </source>
</evidence>
<evidence type="ECO:0000256" key="13">
    <source>
        <dbReference type="SAM" id="Phobius"/>
    </source>
</evidence>
<keyword evidence="13" id="KW-1133">Transmembrane helix</keyword>
<dbReference type="PROSITE" id="PS00041">
    <property type="entry name" value="HTH_ARAC_FAMILY_1"/>
    <property type="match status" value="1"/>
</dbReference>
<dbReference type="Pfam" id="PF07494">
    <property type="entry name" value="Reg_prop"/>
    <property type="match status" value="7"/>
</dbReference>
<name>A0A3E1Y6Y9_9BACT</name>
<dbReference type="InterPro" id="IPR001789">
    <property type="entry name" value="Sig_transdc_resp-reg_receiver"/>
</dbReference>
<dbReference type="PANTHER" id="PTHR43547">
    <property type="entry name" value="TWO-COMPONENT HISTIDINE KINASE"/>
    <property type="match status" value="1"/>
</dbReference>
<dbReference type="InterPro" id="IPR003661">
    <property type="entry name" value="HisK_dim/P_dom"/>
</dbReference>
<evidence type="ECO:0000256" key="6">
    <source>
        <dbReference type="ARBA" id="ARBA00022777"/>
    </source>
</evidence>
<keyword evidence="5" id="KW-0547">Nucleotide-binding</keyword>
<feature type="transmembrane region" description="Helical" evidence="13">
    <location>
        <begin position="804"/>
        <end position="826"/>
    </location>
</feature>
<organism evidence="17 18">
    <name type="scientific">Chitinophaga silvatica</name>
    <dbReference type="NCBI Taxonomy" id="2282649"/>
    <lineage>
        <taxon>Bacteria</taxon>
        <taxon>Pseudomonadati</taxon>
        <taxon>Bacteroidota</taxon>
        <taxon>Chitinophagia</taxon>
        <taxon>Chitinophagales</taxon>
        <taxon>Chitinophagaceae</taxon>
        <taxon>Chitinophaga</taxon>
    </lineage>
</organism>
<dbReference type="SMART" id="SM00342">
    <property type="entry name" value="HTH_ARAC"/>
    <property type="match status" value="1"/>
</dbReference>
<dbReference type="Gene3D" id="3.40.50.2300">
    <property type="match status" value="1"/>
</dbReference>
<dbReference type="Gene3D" id="3.30.565.10">
    <property type="entry name" value="Histidine kinase-like ATPase, C-terminal domain"/>
    <property type="match status" value="1"/>
</dbReference>
<dbReference type="InterPro" id="IPR036097">
    <property type="entry name" value="HisK_dim/P_sf"/>
</dbReference>
<evidence type="ECO:0000256" key="10">
    <source>
        <dbReference type="ARBA" id="ARBA00023125"/>
    </source>
</evidence>
<dbReference type="SUPFAM" id="SSF47384">
    <property type="entry name" value="Homodimeric domain of signal transducing histidine kinase"/>
    <property type="match status" value="1"/>
</dbReference>
<dbReference type="SUPFAM" id="SSF63829">
    <property type="entry name" value="Calcium-dependent phosphotriesterase"/>
    <property type="match status" value="2"/>
</dbReference>
<keyword evidence="18" id="KW-1185">Reference proteome</keyword>
<dbReference type="SUPFAM" id="SSF46689">
    <property type="entry name" value="Homeodomain-like"/>
    <property type="match status" value="1"/>
</dbReference>
<dbReference type="GO" id="GO:0043565">
    <property type="term" value="F:sequence-specific DNA binding"/>
    <property type="evidence" value="ECO:0007669"/>
    <property type="project" value="InterPro"/>
</dbReference>
<keyword evidence="13" id="KW-0472">Membrane</keyword>
<keyword evidence="8" id="KW-0902">Two-component regulatory system</keyword>
<keyword evidence="13" id="KW-0812">Transmembrane</keyword>
<dbReference type="CDD" id="cd17574">
    <property type="entry name" value="REC_OmpR"/>
    <property type="match status" value="1"/>
</dbReference>
<dbReference type="InterPro" id="IPR011110">
    <property type="entry name" value="Reg_prop"/>
</dbReference>
<keyword evidence="6 17" id="KW-0418">Kinase</keyword>
<dbReference type="SUPFAM" id="SSF55874">
    <property type="entry name" value="ATPase domain of HSP90 chaperone/DNA topoisomerase II/histidine kinase"/>
    <property type="match status" value="1"/>
</dbReference>
<dbReference type="Pfam" id="PF00512">
    <property type="entry name" value="HisKA"/>
    <property type="match status" value="1"/>
</dbReference>
<feature type="domain" description="Response regulatory" evidence="16">
    <location>
        <begin position="1102"/>
        <end position="1217"/>
    </location>
</feature>
<dbReference type="SUPFAM" id="SSF52172">
    <property type="entry name" value="CheY-like"/>
    <property type="match status" value="1"/>
</dbReference>
<dbReference type="InterPro" id="IPR013783">
    <property type="entry name" value="Ig-like_fold"/>
</dbReference>
<dbReference type="Gene3D" id="2.130.10.10">
    <property type="entry name" value="YVTN repeat-like/Quinoprotein amine dehydrogenase"/>
    <property type="match status" value="2"/>
</dbReference>
<evidence type="ECO:0000256" key="3">
    <source>
        <dbReference type="ARBA" id="ARBA00022553"/>
    </source>
</evidence>
<evidence type="ECO:0000313" key="17">
    <source>
        <dbReference type="EMBL" id="RFS20705.1"/>
    </source>
</evidence>
<dbReference type="PANTHER" id="PTHR43547:SF2">
    <property type="entry name" value="HYBRID SIGNAL TRANSDUCTION HISTIDINE KINASE C"/>
    <property type="match status" value="1"/>
</dbReference>
<dbReference type="EMBL" id="QPMM01000010">
    <property type="protein sequence ID" value="RFS20705.1"/>
    <property type="molecule type" value="Genomic_DNA"/>
</dbReference>
<dbReference type="Gene3D" id="1.10.10.60">
    <property type="entry name" value="Homeodomain-like"/>
    <property type="match status" value="1"/>
</dbReference>
<dbReference type="Pfam" id="PF02518">
    <property type="entry name" value="HATPase_c"/>
    <property type="match status" value="1"/>
</dbReference>
<evidence type="ECO:0000256" key="1">
    <source>
        <dbReference type="ARBA" id="ARBA00000085"/>
    </source>
</evidence>
<keyword evidence="3 12" id="KW-0597">Phosphoprotein</keyword>
<comment type="caution">
    <text evidence="17">The sequence shown here is derived from an EMBL/GenBank/DDBJ whole genome shotgun (WGS) entry which is preliminary data.</text>
</comment>
<dbReference type="InterPro" id="IPR018062">
    <property type="entry name" value="HTH_AraC-typ_CS"/>
</dbReference>
<dbReference type="PROSITE" id="PS50110">
    <property type="entry name" value="RESPONSE_REGULATORY"/>
    <property type="match status" value="1"/>
</dbReference>
<dbReference type="InterPro" id="IPR015943">
    <property type="entry name" value="WD40/YVTN_repeat-like_dom_sf"/>
</dbReference>
<dbReference type="Pfam" id="PF12833">
    <property type="entry name" value="HTH_18"/>
    <property type="match status" value="1"/>
</dbReference>
<evidence type="ECO:0000256" key="12">
    <source>
        <dbReference type="PROSITE-ProRule" id="PRU00169"/>
    </source>
</evidence>
<comment type="catalytic activity">
    <reaction evidence="1">
        <text>ATP + protein L-histidine = ADP + protein N-phospho-L-histidine.</text>
        <dbReference type="EC" id="2.7.13.3"/>
    </reaction>
</comment>
<dbReference type="FunFam" id="2.60.40.10:FF:000791">
    <property type="entry name" value="Two-component system sensor histidine kinase/response regulator"/>
    <property type="match status" value="1"/>
</dbReference>
<dbReference type="CDD" id="cd00082">
    <property type="entry name" value="HisKA"/>
    <property type="match status" value="1"/>
</dbReference>